<dbReference type="Proteomes" id="UP000036681">
    <property type="component" value="Unplaced"/>
</dbReference>
<organism evidence="1 2">
    <name type="scientific">Ascaris lumbricoides</name>
    <name type="common">Giant roundworm</name>
    <dbReference type="NCBI Taxonomy" id="6252"/>
    <lineage>
        <taxon>Eukaryota</taxon>
        <taxon>Metazoa</taxon>
        <taxon>Ecdysozoa</taxon>
        <taxon>Nematoda</taxon>
        <taxon>Chromadorea</taxon>
        <taxon>Rhabditida</taxon>
        <taxon>Spirurina</taxon>
        <taxon>Ascaridomorpha</taxon>
        <taxon>Ascaridoidea</taxon>
        <taxon>Ascarididae</taxon>
        <taxon>Ascaris</taxon>
    </lineage>
</organism>
<dbReference type="WBParaSite" id="ALUE_0000003001-mRNA-1">
    <property type="protein sequence ID" value="ALUE_0000003001-mRNA-1"/>
    <property type="gene ID" value="ALUE_0000003001"/>
</dbReference>
<proteinExistence type="predicted"/>
<evidence type="ECO:0000313" key="2">
    <source>
        <dbReference type="WBParaSite" id="ALUE_0000003001-mRNA-1"/>
    </source>
</evidence>
<keyword evidence="1" id="KW-1185">Reference proteome</keyword>
<protein>
    <submittedName>
        <fullName evidence="2">Uncharacterized protein</fullName>
    </submittedName>
</protein>
<name>A0A0M3HEU6_ASCLU</name>
<accession>A0A0M3HEU6</accession>
<sequence length="62" mass="7223">MKPIKMSGRRLINETMNANTNNTKHDMRIHFLPHLRHRTSESLFTREVSQKWSTCARSGGGR</sequence>
<dbReference type="AlphaFoldDB" id="A0A0M3HEU6"/>
<evidence type="ECO:0000313" key="1">
    <source>
        <dbReference type="Proteomes" id="UP000036681"/>
    </source>
</evidence>
<reference evidence="2" key="1">
    <citation type="submission" date="2017-02" db="UniProtKB">
        <authorList>
            <consortium name="WormBaseParasite"/>
        </authorList>
    </citation>
    <scope>IDENTIFICATION</scope>
</reference>